<organism evidence="23">
    <name type="scientific">Salpingoeca rosetta (strain ATCC 50818 / BSB-021)</name>
    <dbReference type="NCBI Taxonomy" id="946362"/>
    <lineage>
        <taxon>Eukaryota</taxon>
        <taxon>Choanoflagellata</taxon>
        <taxon>Craspedida</taxon>
        <taxon>Salpingoecidae</taxon>
        <taxon>Salpingoeca</taxon>
    </lineage>
</organism>
<dbReference type="PROSITE" id="PS50011">
    <property type="entry name" value="PROTEIN_KINASE_DOM"/>
    <property type="match status" value="1"/>
</dbReference>
<dbReference type="GO" id="GO:0007169">
    <property type="term" value="P:cell surface receptor protein tyrosine kinase signaling pathway"/>
    <property type="evidence" value="ECO:0007669"/>
    <property type="project" value="TreeGrafter"/>
</dbReference>
<dbReference type="PROSITE" id="PS50853">
    <property type="entry name" value="FN3"/>
    <property type="match status" value="1"/>
</dbReference>
<dbReference type="EMBL" id="GL832977">
    <property type="protein sequence ID" value="EGD77336.1"/>
    <property type="molecule type" value="Genomic_DNA"/>
</dbReference>
<evidence type="ECO:0000256" key="12">
    <source>
        <dbReference type="ARBA" id="ARBA00023137"/>
    </source>
</evidence>
<dbReference type="InterPro" id="IPR036116">
    <property type="entry name" value="FN3_sf"/>
</dbReference>
<keyword evidence="13" id="KW-0675">Receptor</keyword>
<keyword evidence="5 19" id="KW-0732">Signal</keyword>
<dbReference type="FunFam" id="1.10.510.10:FF:000554">
    <property type="entry name" value="Predicted protein"/>
    <property type="match status" value="1"/>
</dbReference>
<evidence type="ECO:0000256" key="1">
    <source>
        <dbReference type="ARBA" id="ARBA00004479"/>
    </source>
</evidence>
<dbReference type="Pfam" id="PF07714">
    <property type="entry name" value="PK_Tyr_Ser-Thr"/>
    <property type="match status" value="1"/>
</dbReference>
<dbReference type="Gene3D" id="3.80.20.20">
    <property type="entry name" value="Receptor L-domain"/>
    <property type="match status" value="1"/>
</dbReference>
<dbReference type="PANTHER" id="PTHR24416">
    <property type="entry name" value="TYROSINE-PROTEIN KINASE RECEPTOR"/>
    <property type="match status" value="1"/>
</dbReference>
<feature type="domain" description="Fibronectin type-III" evidence="21">
    <location>
        <begin position="1037"/>
        <end position="1143"/>
    </location>
</feature>
<dbReference type="Pfam" id="PF00041">
    <property type="entry name" value="fn3"/>
    <property type="match status" value="1"/>
</dbReference>
<dbReference type="Gene3D" id="2.60.40.10">
    <property type="entry name" value="Immunoglobulins"/>
    <property type="match status" value="2"/>
</dbReference>
<dbReference type="eggNOG" id="KOG4258">
    <property type="taxonomic scope" value="Eukaryota"/>
</dbReference>
<dbReference type="CDD" id="cd00192">
    <property type="entry name" value="PTKc"/>
    <property type="match status" value="1"/>
</dbReference>
<dbReference type="InterPro" id="IPR001245">
    <property type="entry name" value="Ser-Thr/Tyr_kinase_cat_dom"/>
</dbReference>
<evidence type="ECO:0000256" key="7">
    <source>
        <dbReference type="ARBA" id="ARBA00022741"/>
    </source>
</evidence>
<dbReference type="InterPro" id="IPR003961">
    <property type="entry name" value="FN3_dom"/>
</dbReference>
<dbReference type="InterPro" id="IPR000719">
    <property type="entry name" value="Prot_kinase_dom"/>
</dbReference>
<feature type="compositionally biased region" description="Polar residues" evidence="17">
    <location>
        <begin position="1051"/>
        <end position="1060"/>
    </location>
</feature>
<comment type="subcellular location">
    <subcellularLocation>
        <location evidence="1">Membrane</location>
        <topology evidence="1">Single-pass type I membrane protein</topology>
    </subcellularLocation>
</comment>
<evidence type="ECO:0000256" key="11">
    <source>
        <dbReference type="ARBA" id="ARBA00023136"/>
    </source>
</evidence>
<feature type="binding site" evidence="16">
    <location>
        <position position="1333"/>
    </location>
    <ligand>
        <name>ATP</name>
        <dbReference type="ChEBI" id="CHEBI:30616"/>
    </ligand>
</feature>
<feature type="compositionally biased region" description="Low complexity" evidence="17">
    <location>
        <begin position="554"/>
        <end position="571"/>
    </location>
</feature>
<dbReference type="Gene3D" id="1.10.510.10">
    <property type="entry name" value="Transferase(Phosphotransferase) domain 1"/>
    <property type="match status" value="1"/>
</dbReference>
<dbReference type="SUPFAM" id="SSF52058">
    <property type="entry name" value="L domain-like"/>
    <property type="match status" value="1"/>
</dbReference>
<evidence type="ECO:0000256" key="3">
    <source>
        <dbReference type="ARBA" id="ARBA00022679"/>
    </source>
</evidence>
<protein>
    <recommendedName>
        <fullName evidence="2">receptor protein-tyrosine kinase</fullName>
        <ecNumber evidence="2">2.7.10.1</ecNumber>
    </recommendedName>
</protein>
<keyword evidence="6" id="KW-0677">Repeat</keyword>
<feature type="transmembrane region" description="Helical" evidence="18">
    <location>
        <begin position="1409"/>
        <end position="1430"/>
    </location>
</feature>
<evidence type="ECO:0000256" key="8">
    <source>
        <dbReference type="ARBA" id="ARBA00022777"/>
    </source>
</evidence>
<keyword evidence="12" id="KW-0829">Tyrosine-protein kinase</keyword>
<evidence type="ECO:0000256" key="6">
    <source>
        <dbReference type="ARBA" id="ARBA00022737"/>
    </source>
</evidence>
<dbReference type="InParanoid" id="F2UJN7"/>
<evidence type="ECO:0000256" key="13">
    <source>
        <dbReference type="ARBA" id="ARBA00023170"/>
    </source>
</evidence>
<evidence type="ECO:0000256" key="4">
    <source>
        <dbReference type="ARBA" id="ARBA00022692"/>
    </source>
</evidence>
<dbReference type="GO" id="GO:0043235">
    <property type="term" value="C:receptor complex"/>
    <property type="evidence" value="ECO:0007669"/>
    <property type="project" value="TreeGrafter"/>
</dbReference>
<dbReference type="RefSeq" id="XP_004990680.1">
    <property type="nucleotide sequence ID" value="XM_004990623.1"/>
</dbReference>
<evidence type="ECO:0000256" key="18">
    <source>
        <dbReference type="SAM" id="Phobius"/>
    </source>
</evidence>
<dbReference type="InterPro" id="IPR020635">
    <property type="entry name" value="Tyr_kinase_cat_dom"/>
</dbReference>
<dbReference type="SUPFAM" id="SSF56112">
    <property type="entry name" value="Protein kinase-like (PK-like)"/>
    <property type="match status" value="1"/>
</dbReference>
<keyword evidence="23" id="KW-1185">Reference proteome</keyword>
<dbReference type="PANTHER" id="PTHR24416:SF525">
    <property type="entry name" value="INSULIN-LIKE RECEPTOR"/>
    <property type="match status" value="1"/>
</dbReference>
<keyword evidence="10 18" id="KW-1133">Transmembrane helix</keyword>
<keyword evidence="14" id="KW-0325">Glycoprotein</keyword>
<dbReference type="OrthoDB" id="1668230at2759"/>
<evidence type="ECO:0000256" key="10">
    <source>
        <dbReference type="ARBA" id="ARBA00022989"/>
    </source>
</evidence>
<feature type="region of interest" description="Disordered" evidence="17">
    <location>
        <begin position="949"/>
        <end position="983"/>
    </location>
</feature>
<evidence type="ECO:0000256" key="14">
    <source>
        <dbReference type="ARBA" id="ARBA00023180"/>
    </source>
</evidence>
<keyword evidence="8 22" id="KW-0418">Kinase</keyword>
<dbReference type="Gene3D" id="3.30.200.20">
    <property type="entry name" value="Phosphorylase Kinase, domain 1"/>
    <property type="match status" value="1"/>
</dbReference>
<evidence type="ECO:0000313" key="22">
    <source>
        <dbReference type="EMBL" id="EGD77336.1"/>
    </source>
</evidence>
<feature type="signal peptide" evidence="19">
    <location>
        <begin position="1"/>
        <end position="24"/>
    </location>
</feature>
<dbReference type="STRING" id="946362.F2UJN7"/>
<dbReference type="SMART" id="SM00060">
    <property type="entry name" value="FN3"/>
    <property type="match status" value="3"/>
</dbReference>
<sequence>MMHRGVITALVLLLTMVSTATLMASPCTAQDASTRTRTVTLSLRLQDDGTSNGNKVATQQSVSDNLLPQLQLQEGVFPPVPISLLSLQFDHDDKSTVHLHLQPSQHHTTANAVAYTLLVTNTTTSLTTTIPVAVTREGGSVSPQSLTTGSNACFSDTLFLNATTHIGTITTWQQMLALARARCVSWAGSIQLEHINRASAEWAAAFASLAEVEGTLTVNNCTGFGATHLTHLRGVATGVSSQLRLTTADDTSINTEQQQQQQQEEDQSNLDVALALTNNHNFSLAGEHLFDLFATISVGSMRIRNNDPPLCLSAEDTGGSWWINSDRVDIAYDASTCKVPCPLFTVATNNSAPLCSARCSGSASECPRLCAGGILSQPSHVLAMQGCTRVTDNLGIINFPLVADSVLDPLLSITRVDGTLMVIDNAWLVSLGPLHNIRSAERIFIRGNRRLVDARLPHLQQSLTDSVYVSDNDRLCEHGYPFGSGPCANVSVVATFLVPEMTSTAFRTDDFEGVLADLLPTSEDARISAYLTLHSDATGSVTTSILSGASSLTQLSSSSSSSSSTSSTSPSMPTITATVQCTLEESTRIAANLTAITASGILEQRLAAIVYGFAYARIALRDAPTRLPQVGSGVNYGISLNSVLRTDKLELAWSKPVDAEEAKVVYYRVEYAPRAPLEQVNAFAAHLASSRLVSGEAGVLARISEDALAQLFQYKSLSVRGKQAAGIDTCQQVTGNAISLRARNCLQPELRYESAMEYVDAEEAKVVYYRVEYAPRAPLEQVNAFAAHLASSRLVSGEAGVLARISEDALAQLFQYKSLSVRGKQAAGIDTCQQVTGNAISLRARNCLQPELRYEVRVVGQIGTRRVESNGIMTQADDLNLYVRNATGAHKRGRGPGSVSSSSARVTWQRPQQSSRYTADVLGYQLQIRRSGDFNGILADSNQLDTSRFESELLTPDTKQRVYVPNSSSSSSGGGGGNTDEDASSSAYDLEGCYYDFTSNTTHCLKPWTTYQVTVRALTAFLGPGVTIHVTTPRARPTTPPRLHTADHAGSPSSVTLQVSRPQPLTTVITGFRVDYTSERGETGVYMYNITEPLTSQLTVPDSQFNIRIPDLLPYTKYDFSLSAVSAEGSSPLLLASTQTDEGVPGKMAPVSFGNKLENGEWEVSWQPLVPAPGAILRYDIIQDEDLQGNGSVSHSFAGNVTAATVSLPSRLIRIRAVTAKGEGEWSELPALSSGSSNSFLDVLLSPAVASGAAGGLLMIIIVIVVVVVRRRSRRLEKLASETFKAPPPDEWEYDPQRLSLGAELGKGAFGVVFEGVVNGIREMNGLVTVAVKQCSPAEDDALTIANKNEFLKEATLMKQFSDPFHPNVVRLLGVITQSEPLMIITEFMANGDMRSFLRKNRPRDGKPGSLAMSDLVFMAADVASGMAFLSSHKFIHRDLACRNCLVAGDLTTKVADFGLSRSLNYADYYRKNGQALLPIRWMDPNTLCNGRYTVESDLWAMGVLLWETMTYGCMPYPGKSNAQVFEDVVAGGRLDQPPGCPDGVFDIMWECWQLEDRPSFSEMEKRLTNLGNMLEAQEQTPLLECSVGGKLGVFANDLNNNNNISEVTGMPTSDGGAAAAAAGVGLHLQQHGDDDDDDDTADGNVRYAEWPGQMGRVSSAAKSSVQYNHYQEGGNAYVQNDAVGRAPLNHQESYCDMAGVNQPPTNARPSMLNPSAAAARASATVSASSVPASNASKSPATLSSLLKQNKLVLQSPHDDDDDDEDYVPESYCDMHNANVPRPSAPNPNPYAVMQQGAKQSPPPPPSAKTAIAAEAARARARPSTTAHSTISYATMALPRGSRTDAV</sequence>
<feature type="region of interest" description="Disordered" evidence="17">
    <location>
        <begin position="888"/>
        <end position="912"/>
    </location>
</feature>
<evidence type="ECO:0000256" key="17">
    <source>
        <dbReference type="SAM" id="MobiDB-lite"/>
    </source>
</evidence>
<keyword evidence="9 16" id="KW-0067">ATP-binding</keyword>
<dbReference type="InterPro" id="IPR050122">
    <property type="entry name" value="RTK"/>
</dbReference>
<feature type="region of interest" description="Disordered" evidence="17">
    <location>
        <begin position="1031"/>
        <end position="1060"/>
    </location>
</feature>
<evidence type="ECO:0000256" key="2">
    <source>
        <dbReference type="ARBA" id="ARBA00011902"/>
    </source>
</evidence>
<dbReference type="InterPro" id="IPR013783">
    <property type="entry name" value="Ig-like_fold"/>
</dbReference>
<evidence type="ECO:0000256" key="15">
    <source>
        <dbReference type="ARBA" id="ARBA00051243"/>
    </source>
</evidence>
<keyword evidence="3" id="KW-0808">Transferase</keyword>
<dbReference type="SUPFAM" id="SSF49265">
    <property type="entry name" value="Fibronectin type III"/>
    <property type="match status" value="2"/>
</dbReference>
<dbReference type="Proteomes" id="UP000007799">
    <property type="component" value="Unassembled WGS sequence"/>
</dbReference>
<dbReference type="InterPro" id="IPR011009">
    <property type="entry name" value="Kinase-like_dom_sf"/>
</dbReference>
<dbReference type="InterPro" id="IPR036941">
    <property type="entry name" value="Rcpt_L-dom_sf"/>
</dbReference>
<evidence type="ECO:0000259" key="21">
    <source>
        <dbReference type="PROSITE" id="PS50853"/>
    </source>
</evidence>
<evidence type="ECO:0000256" key="9">
    <source>
        <dbReference type="ARBA" id="ARBA00022840"/>
    </source>
</evidence>
<dbReference type="PROSITE" id="PS00109">
    <property type="entry name" value="PROTEIN_KINASE_TYR"/>
    <property type="match status" value="1"/>
</dbReference>
<dbReference type="GO" id="GO:0005886">
    <property type="term" value="C:plasma membrane"/>
    <property type="evidence" value="ECO:0007669"/>
    <property type="project" value="TreeGrafter"/>
</dbReference>
<keyword evidence="7 16" id="KW-0547">Nucleotide-binding</keyword>
<evidence type="ECO:0000256" key="5">
    <source>
        <dbReference type="ARBA" id="ARBA00022729"/>
    </source>
</evidence>
<keyword evidence="11 18" id="KW-0472">Membrane</keyword>
<comment type="catalytic activity">
    <reaction evidence="15">
        <text>L-tyrosyl-[protein] + ATP = O-phospho-L-tyrosyl-[protein] + ADP + H(+)</text>
        <dbReference type="Rhea" id="RHEA:10596"/>
        <dbReference type="Rhea" id="RHEA-COMP:10136"/>
        <dbReference type="Rhea" id="RHEA-COMP:20101"/>
        <dbReference type="ChEBI" id="CHEBI:15378"/>
        <dbReference type="ChEBI" id="CHEBI:30616"/>
        <dbReference type="ChEBI" id="CHEBI:46858"/>
        <dbReference type="ChEBI" id="CHEBI:61978"/>
        <dbReference type="ChEBI" id="CHEBI:456216"/>
        <dbReference type="EC" id="2.7.10.1"/>
    </reaction>
</comment>
<evidence type="ECO:0000259" key="20">
    <source>
        <dbReference type="PROSITE" id="PS50011"/>
    </source>
</evidence>
<evidence type="ECO:0000256" key="16">
    <source>
        <dbReference type="PROSITE-ProRule" id="PRU10141"/>
    </source>
</evidence>
<dbReference type="GO" id="GO:0005524">
    <property type="term" value="F:ATP binding"/>
    <property type="evidence" value="ECO:0007669"/>
    <property type="project" value="UniProtKB-UniRule"/>
</dbReference>
<proteinExistence type="predicted"/>
<evidence type="ECO:0000313" key="23">
    <source>
        <dbReference type="Proteomes" id="UP000007799"/>
    </source>
</evidence>
<feature type="region of interest" description="Disordered" evidence="17">
    <location>
        <begin position="1780"/>
        <end position="1811"/>
    </location>
</feature>
<dbReference type="SMART" id="SM00219">
    <property type="entry name" value="TyrKc"/>
    <property type="match status" value="1"/>
</dbReference>
<dbReference type="InterPro" id="IPR017441">
    <property type="entry name" value="Protein_kinase_ATP_BS"/>
</dbReference>
<dbReference type="CDD" id="cd00063">
    <property type="entry name" value="FN3"/>
    <property type="match status" value="3"/>
</dbReference>
<feature type="chain" id="PRO_5003288682" description="receptor protein-tyrosine kinase" evidence="19">
    <location>
        <begin position="25"/>
        <end position="1847"/>
    </location>
</feature>
<reference evidence="22" key="1">
    <citation type="submission" date="2009-08" db="EMBL/GenBank/DDBJ databases">
        <title>Annotation of Salpingoeca rosetta.</title>
        <authorList>
            <consortium name="The Broad Institute Genome Sequencing Platform"/>
            <person name="Russ C."/>
            <person name="Cuomo C."/>
            <person name="Burger G."/>
            <person name="Gray M.W."/>
            <person name="Holland P.W.H."/>
            <person name="King N."/>
            <person name="Lang F.B.F."/>
            <person name="Roger A.J."/>
            <person name="Ruiz-Trillo I."/>
            <person name="Young S.K."/>
            <person name="Zeng Q."/>
            <person name="Gargeya S."/>
            <person name="Alvarado L."/>
            <person name="Berlin A."/>
            <person name="Chapman S.B."/>
            <person name="Chen Z."/>
            <person name="Freedman E."/>
            <person name="Gellesch M."/>
            <person name="Goldberg J."/>
            <person name="Griggs A."/>
            <person name="Gujja S."/>
            <person name="Heilman E."/>
            <person name="Heiman D."/>
            <person name="Howarth C."/>
            <person name="Mehta T."/>
            <person name="Neiman D."/>
            <person name="Pearson M."/>
            <person name="Roberts A."/>
            <person name="Saif S."/>
            <person name="Shea T."/>
            <person name="Shenoy N."/>
            <person name="Sisk P."/>
            <person name="Stolte C."/>
            <person name="Sykes S."/>
            <person name="White J."/>
            <person name="Yandava C."/>
            <person name="Haas B."/>
            <person name="Nusbaum C."/>
            <person name="Birren B."/>
        </authorList>
    </citation>
    <scope>NUCLEOTIDE SEQUENCE [LARGE SCALE GENOMIC DNA]</scope>
    <source>
        <strain evidence="22">ATCC 50818</strain>
    </source>
</reference>
<feature type="transmembrane region" description="Helical" evidence="18">
    <location>
        <begin position="1244"/>
        <end position="1269"/>
    </location>
</feature>
<feature type="domain" description="Protein kinase" evidence="20">
    <location>
        <begin position="1299"/>
        <end position="1584"/>
    </location>
</feature>
<evidence type="ECO:0000256" key="19">
    <source>
        <dbReference type="SAM" id="SignalP"/>
    </source>
</evidence>
<dbReference type="EC" id="2.7.10.1" evidence="2"/>
<dbReference type="GO" id="GO:0004714">
    <property type="term" value="F:transmembrane receptor protein tyrosine kinase activity"/>
    <property type="evidence" value="ECO:0007669"/>
    <property type="project" value="UniProtKB-EC"/>
</dbReference>
<accession>F2UJN7</accession>
<dbReference type="PROSITE" id="PS00107">
    <property type="entry name" value="PROTEIN_KINASE_ATP"/>
    <property type="match status" value="1"/>
</dbReference>
<dbReference type="InterPro" id="IPR008266">
    <property type="entry name" value="Tyr_kinase_AS"/>
</dbReference>
<dbReference type="GeneID" id="16071238"/>
<dbReference type="PRINTS" id="PR00109">
    <property type="entry name" value="TYRKINASE"/>
</dbReference>
<feature type="region of interest" description="Disordered" evidence="17">
    <location>
        <begin position="554"/>
        <end position="573"/>
    </location>
</feature>
<dbReference type="KEGG" id="sre:PTSG_08430"/>
<name>F2UJN7_SALR5</name>
<gene>
    <name evidence="22" type="ORF">PTSG_08430</name>
</gene>
<keyword evidence="4 18" id="KW-0812">Transmembrane</keyword>